<feature type="region of interest" description="Disordered" evidence="5">
    <location>
        <begin position="41"/>
        <end position="74"/>
    </location>
</feature>
<proteinExistence type="predicted"/>
<feature type="region of interest" description="Disordered" evidence="5">
    <location>
        <begin position="1454"/>
        <end position="1496"/>
    </location>
</feature>
<feature type="compositionally biased region" description="Low complexity" evidence="5">
    <location>
        <begin position="1340"/>
        <end position="1363"/>
    </location>
</feature>
<dbReference type="GO" id="GO:0006508">
    <property type="term" value="P:proteolysis"/>
    <property type="evidence" value="ECO:0007669"/>
    <property type="project" value="InterPro"/>
</dbReference>
<dbReference type="GO" id="GO:0005737">
    <property type="term" value="C:cytoplasm"/>
    <property type="evidence" value="ECO:0007669"/>
    <property type="project" value="TreeGrafter"/>
</dbReference>
<comment type="catalytic activity">
    <reaction evidence="1">
        <text>All bonds known to be hydrolyzed by this endopeptidase have arginine in P1 and an acidic residue in P4. P6 is often occupied by an acidic residue or by a hydroxy-amino-acid residue, the phosphorylation of which enhances cleavage.</text>
        <dbReference type="EC" id="3.4.22.49"/>
    </reaction>
</comment>
<dbReference type="GO" id="GO:0005634">
    <property type="term" value="C:nucleus"/>
    <property type="evidence" value="ECO:0007669"/>
    <property type="project" value="InterPro"/>
</dbReference>
<feature type="compositionally biased region" description="Polar residues" evidence="5">
    <location>
        <begin position="134"/>
        <end position="147"/>
    </location>
</feature>
<sequence>MTVATLLPDSSLESVKLAVRSTSTCSAATVLSLQTLFRGSTKAPMDTEPTTVRRAGRTTKATTTPLTRTKSTRGTRTKVSAAEAALNTVMEQDAARVSNQEKLVLATEVFNTTLRTLSEAMKLTSSTKRDDSRASTPRNPASPSRVTKSPRKTNAAALENGIPAVAECARLSLSCLRTLKSEQEVGGLNLQLEQGACVLAGRLLSLGLNDMAYKELRALKKRIQQHLDSQASSAKKTSSRRPSPAEPEEEAVKEKMSDLLSFPDPGSVRPLLGLLVTFQSNALRLISSEKKAATIQNMISSLQLSDLSSPANVILAALESGALNPEKAAMQLQLLSNTVLSLSSIAHQTSTKLKPMTSLTLQLLSLEIRCMSWKTSGHVCDDAREMWDPMARYLASFVHQSKGVTKSEFAALYKNIVRLQSAFTNVQKRSTASVKDNVSVARIAAILGQLAQDAGCFEEALKLFTESITPLFNGQCLALATVRCKIASLHFQAVKHSTKFSTASLPAVVTDATNVLCLPLKGSSNDLDELLVEAARLKKSAMSWFGEAMSKEQDKNEAQDDVCAKISEYLNGFIRFLRRYIGRKPTEEEPKESESFERRVAGSQNIAFAAVDSVIAVGRLAITSGRPSWEEIQPTLLDCQRLVMTIEPHGEKHLGSPIVESVGNAFVKLSNLFWSRYIKEKESGKGYRDLLPILKQSATLLSNCSPSQRVAGFAPLKYERLAHTYMEGGYARESEHAFYKSIFEHIQTGTLDQVIPSTVGCFPHKMCQDPKSNGFMLGRVLYALLKLNLRSRKSKSNGIFDDDSLDLSQRGHLMEWQLGLLAEFPASACSDEAFRSTFTLLTTQILTLYTSDTHPVRLLRVVLTILRFSLEHPGSMDPSLLSSVIGAGFQCIDQDETGEDSDLATLSPHLHNSVRLTLGLHEGNLSPSTLETVLLSWNAMLRDCGDLESLLMKIGDLDHYLLQMRAIVDYTEIHGLWKLQLSALELVLRTTELQESGNFSEAIIVLSRLVLQYSRLGFCTKASALLKRAERYLTHSNTTCLAILSYHLANVGYLLETGDIQQAATGLTKARALYEKYQKKEDLNNCSTLTKILWERLVADAAFMSSRLSFAQGLVNDALFFAKLSVRLNCRIWAKIERLSQKKQDKMIQSSDNSELETVVEGMAKLEVAQAAPVSNPVFSQGAPFWPHIGSHHTALLNLASLSAHHGLFQDAIYYGEQALKINKSLNANVRLIASQAQLGSHWIFGGHLSEGQELLKAAESLSQQLESSVELVSLQVGLASLYRAQGRYSDEQRALLEADRIMTQVAGPNGLDASAAIPELEDEMKKLQLQGTARKTRQRAATTTTRRTRATTVSASTTFRATDTSSTANQSESTSLSHLRSEILRQQAACLRTLREFEKASVTLHDARKFATSRDSQISLQIGESEHLLADAIRHFATHAVYCVLPESTISLPSLQSPSKGSSKASTSRQTTTRKTRAPTRTPARSTRAKSAKPTEDFSVMLSKAGESLSAIFPTATTLGSTLDSHAASRLMSRISMLSHVTVPESSGSLTQSPANMNEVGRIGAFTRERAAIDLDKQLADYCDPLLWPSAETKAKLEENLYSRFTEDYIEILPENWNVLSLSLSADCTEFVVSRLHKGRSPFLLRLPLKRGSEDDEEDQFTFDDGKEEMKELIKLTNESAHAARHQNDRQSKKEWWKNREALDRRMENLLQNIENVWFGGFRGIFSPMPHEAESLERFAALFQNVLDKHLPSRQKGRRAEGPHLTLHPNVLELFLGVKDLESQEDPEETLMDLLYFVVDILQFQGERNAYDEIDFDMMVVETLDALRGHHDTIRNDHESRTVNSTVLVLDKSLHMFPWESLPCLQGLPVCRVPSLECLRDRILQFQTERADRKHDFGVDSKNGTYILNPTGDLQTTQGTFEKELLGLEHWKGISKREPTEEEFRQGLESKSLFLYFGHGSGAQYIRGRTIKRLERCAITFLMGCSSGALTEAGEYEPYGTPMNYLHAGSPALVATLWDVTDKDIDRFAKSTFDKWGLFGGEAEAVALDEAVCQSRQACVLKYLNGAAPVIYGIPSVFLE</sequence>
<dbReference type="GeneID" id="37198025"/>
<gene>
    <name evidence="7" type="ORF">BO97DRAFT_389912</name>
</gene>
<dbReference type="GO" id="GO:0004197">
    <property type="term" value="F:cysteine-type endopeptidase activity"/>
    <property type="evidence" value="ECO:0007669"/>
    <property type="project" value="InterPro"/>
</dbReference>
<dbReference type="InterPro" id="IPR011990">
    <property type="entry name" value="TPR-like_helical_dom_sf"/>
</dbReference>
<dbReference type="Proteomes" id="UP000248961">
    <property type="component" value="Unassembled WGS sequence"/>
</dbReference>
<evidence type="ECO:0000256" key="2">
    <source>
        <dbReference type="ARBA" id="ARBA00012489"/>
    </source>
</evidence>
<feature type="compositionally biased region" description="Low complexity" evidence="5">
    <location>
        <begin position="1454"/>
        <end position="1472"/>
    </location>
</feature>
<dbReference type="VEuPathDB" id="FungiDB:BO97DRAFT_389912"/>
<dbReference type="EMBL" id="KZ824282">
    <property type="protein sequence ID" value="RAL12784.1"/>
    <property type="molecule type" value="Genomic_DNA"/>
</dbReference>
<dbReference type="STRING" id="1450537.A0A395I2J4"/>
<dbReference type="RefSeq" id="XP_025551938.1">
    <property type="nucleotide sequence ID" value="XM_025693736.1"/>
</dbReference>
<evidence type="ECO:0000256" key="5">
    <source>
        <dbReference type="SAM" id="MobiDB-lite"/>
    </source>
</evidence>
<dbReference type="InterPro" id="IPR005314">
    <property type="entry name" value="Peptidase_C50"/>
</dbReference>
<feature type="compositionally biased region" description="Polar residues" evidence="5">
    <location>
        <begin position="1364"/>
        <end position="1375"/>
    </location>
</feature>
<feature type="region of interest" description="Disordered" evidence="5">
    <location>
        <begin position="121"/>
        <end position="153"/>
    </location>
</feature>
<keyword evidence="3" id="KW-0378">Hydrolase</keyword>
<feature type="region of interest" description="Disordered" evidence="5">
    <location>
        <begin position="224"/>
        <end position="256"/>
    </location>
</feature>
<dbReference type="PROSITE" id="PS51700">
    <property type="entry name" value="SEPARIN"/>
    <property type="match status" value="1"/>
</dbReference>
<keyword evidence="4" id="KW-0159">Chromosome partition</keyword>
<dbReference type="EC" id="3.4.22.49" evidence="2"/>
<dbReference type="Pfam" id="PF03568">
    <property type="entry name" value="Separin_C"/>
    <property type="match status" value="1"/>
</dbReference>
<accession>A0A395I2J4</accession>
<feature type="region of interest" description="Disordered" evidence="5">
    <location>
        <begin position="1331"/>
        <end position="1375"/>
    </location>
</feature>
<dbReference type="PANTHER" id="PTHR12792">
    <property type="entry name" value="EXTRA SPINDLE POLES 1-RELATED"/>
    <property type="match status" value="1"/>
</dbReference>
<feature type="compositionally biased region" description="Polar residues" evidence="5">
    <location>
        <begin position="226"/>
        <end position="236"/>
    </location>
</feature>
<evidence type="ECO:0000256" key="1">
    <source>
        <dbReference type="ARBA" id="ARBA00000451"/>
    </source>
</evidence>
<organism evidence="7 8">
    <name type="scientific">Aspergillus homomorphus (strain CBS 101889)</name>
    <dbReference type="NCBI Taxonomy" id="1450537"/>
    <lineage>
        <taxon>Eukaryota</taxon>
        <taxon>Fungi</taxon>
        <taxon>Dikarya</taxon>
        <taxon>Ascomycota</taxon>
        <taxon>Pezizomycotina</taxon>
        <taxon>Eurotiomycetes</taxon>
        <taxon>Eurotiomycetidae</taxon>
        <taxon>Eurotiales</taxon>
        <taxon>Aspergillaceae</taxon>
        <taxon>Aspergillus</taxon>
        <taxon>Aspergillus subgen. Circumdati</taxon>
    </lineage>
</organism>
<evidence type="ECO:0000256" key="3">
    <source>
        <dbReference type="ARBA" id="ARBA00022801"/>
    </source>
</evidence>
<evidence type="ECO:0000313" key="7">
    <source>
        <dbReference type="EMBL" id="RAL12784.1"/>
    </source>
</evidence>
<dbReference type="SUPFAM" id="SSF48452">
    <property type="entry name" value="TPR-like"/>
    <property type="match status" value="1"/>
</dbReference>
<dbReference type="Gene3D" id="1.25.40.10">
    <property type="entry name" value="Tetratricopeptide repeat domain"/>
    <property type="match status" value="1"/>
</dbReference>
<protein>
    <recommendedName>
        <fullName evidence="2">separase</fullName>
        <ecNumber evidence="2">3.4.22.49</ecNumber>
    </recommendedName>
</protein>
<dbReference type="OrthoDB" id="10255632at2759"/>
<reference evidence="7 8" key="1">
    <citation type="submission" date="2018-02" db="EMBL/GenBank/DDBJ databases">
        <title>The genomes of Aspergillus section Nigri reveals drivers in fungal speciation.</title>
        <authorList>
            <consortium name="DOE Joint Genome Institute"/>
            <person name="Vesth T.C."/>
            <person name="Nybo J."/>
            <person name="Theobald S."/>
            <person name="Brandl J."/>
            <person name="Frisvad J.C."/>
            <person name="Nielsen K.F."/>
            <person name="Lyhne E.K."/>
            <person name="Kogle M.E."/>
            <person name="Kuo A."/>
            <person name="Riley R."/>
            <person name="Clum A."/>
            <person name="Nolan M."/>
            <person name="Lipzen A."/>
            <person name="Salamov A."/>
            <person name="Henrissat B."/>
            <person name="Wiebenga A."/>
            <person name="De vries R.P."/>
            <person name="Grigoriev I.V."/>
            <person name="Mortensen U.H."/>
            <person name="Andersen M.R."/>
            <person name="Baker S.E."/>
        </authorList>
    </citation>
    <scope>NUCLEOTIDE SEQUENCE [LARGE SCALE GENOMIC DNA]</scope>
    <source>
        <strain evidence="7 8">CBS 101889</strain>
    </source>
</reference>
<dbReference type="GO" id="GO:0044732">
    <property type="term" value="C:mitotic spindle pole body"/>
    <property type="evidence" value="ECO:0007669"/>
    <property type="project" value="TreeGrafter"/>
</dbReference>
<evidence type="ECO:0000259" key="6">
    <source>
        <dbReference type="PROSITE" id="PS51700"/>
    </source>
</evidence>
<feature type="domain" description="Peptidase C50" evidence="6">
    <location>
        <begin position="1902"/>
        <end position="1997"/>
    </location>
</feature>
<name>A0A395I2J4_ASPHC</name>
<dbReference type="GO" id="GO:0051307">
    <property type="term" value="P:meiotic chromosome separation"/>
    <property type="evidence" value="ECO:0007669"/>
    <property type="project" value="TreeGrafter"/>
</dbReference>
<evidence type="ECO:0000313" key="8">
    <source>
        <dbReference type="Proteomes" id="UP000248961"/>
    </source>
</evidence>
<dbReference type="PANTHER" id="PTHR12792:SF0">
    <property type="entry name" value="SEPARIN"/>
    <property type="match status" value="1"/>
</dbReference>
<evidence type="ECO:0000256" key="4">
    <source>
        <dbReference type="ARBA" id="ARBA00022829"/>
    </source>
</evidence>
<keyword evidence="8" id="KW-1185">Reference proteome</keyword>
<feature type="compositionally biased region" description="Low complexity" evidence="5">
    <location>
        <begin position="50"/>
        <end position="69"/>
    </location>
</feature>
<dbReference type="GO" id="GO:0072686">
    <property type="term" value="C:mitotic spindle"/>
    <property type="evidence" value="ECO:0007669"/>
    <property type="project" value="TreeGrafter"/>
</dbReference>
<dbReference type="InterPro" id="IPR030397">
    <property type="entry name" value="SEPARIN_core_dom"/>
</dbReference>